<keyword evidence="5" id="KW-0238">DNA-binding</keyword>
<dbReference type="Gene3D" id="1.10.1660.10">
    <property type="match status" value="1"/>
</dbReference>
<dbReference type="SUPFAM" id="SSF52172">
    <property type="entry name" value="CheY-like"/>
    <property type="match status" value="1"/>
</dbReference>
<gene>
    <name evidence="5" type="ORF">RD110_08595</name>
</gene>
<evidence type="ECO:0000256" key="1">
    <source>
        <dbReference type="ARBA" id="ARBA00022553"/>
    </source>
</evidence>
<dbReference type="InterPro" id="IPR011006">
    <property type="entry name" value="CheY-like_superfamily"/>
</dbReference>
<dbReference type="Gene3D" id="3.40.50.2300">
    <property type="match status" value="1"/>
</dbReference>
<evidence type="ECO:0000313" key="5">
    <source>
        <dbReference type="EMBL" id="APW37246.1"/>
    </source>
</evidence>
<dbReference type="KEGG" id="rhy:RD110_08595"/>
<name>A0A1P8JU01_9BURK</name>
<evidence type="ECO:0000259" key="4">
    <source>
        <dbReference type="PROSITE" id="PS50110"/>
    </source>
</evidence>
<dbReference type="PANTHER" id="PTHR44591">
    <property type="entry name" value="STRESS RESPONSE REGULATOR PROTEIN 1"/>
    <property type="match status" value="1"/>
</dbReference>
<dbReference type="SUPFAM" id="SSF46955">
    <property type="entry name" value="Putative DNA-binding domain"/>
    <property type="match status" value="1"/>
</dbReference>
<dbReference type="AlphaFoldDB" id="A0A1P8JU01"/>
<dbReference type="Pfam" id="PF12728">
    <property type="entry name" value="HTH_17"/>
    <property type="match status" value="1"/>
</dbReference>
<dbReference type="InterPro" id="IPR001789">
    <property type="entry name" value="Sig_transdc_resp-reg_receiver"/>
</dbReference>
<dbReference type="Pfam" id="PF00072">
    <property type="entry name" value="Response_reg"/>
    <property type="match status" value="1"/>
</dbReference>
<dbReference type="OrthoDB" id="5416564at2"/>
<evidence type="ECO:0000256" key="2">
    <source>
        <dbReference type="PROSITE-ProRule" id="PRU00169"/>
    </source>
</evidence>
<evidence type="ECO:0000256" key="3">
    <source>
        <dbReference type="SAM" id="MobiDB-lite"/>
    </source>
</evidence>
<keyword evidence="1 2" id="KW-0597">Phosphoprotein</keyword>
<dbReference type="SMART" id="SM00448">
    <property type="entry name" value="REC"/>
    <property type="match status" value="1"/>
</dbReference>
<dbReference type="EMBL" id="CP019236">
    <property type="protein sequence ID" value="APW37246.1"/>
    <property type="molecule type" value="Genomic_DNA"/>
</dbReference>
<sequence length="225" mass="24288">MKATHPKPDESFSDDYTTRDVAKRLGLAVRSIQQMVDRGEFEAWKTHGGHRRISRKSVERWEAARLSTATAAVTAPRNRRATDRPAQPGADPGDARPMKILLIEDSVHFQNLVALLVKQHFPDAELRTAGDGIIGLAMYGQFQPDVMLVDILLPGIDGATLIATLRSHPQFASSRLIVVTSLDESQRGPYAFALEGVPVVHKTALVAELPALLAAPAGATATAVA</sequence>
<reference evidence="5 6" key="1">
    <citation type="submission" date="2017-01" db="EMBL/GenBank/DDBJ databases">
        <authorList>
            <person name="Mah S.A."/>
            <person name="Swanson W.J."/>
            <person name="Moy G.W."/>
            <person name="Vacquier V.D."/>
        </authorList>
    </citation>
    <scope>NUCLEOTIDE SEQUENCE [LARGE SCALE GENOMIC DNA]</scope>
    <source>
        <strain evidence="5 6">DCY110</strain>
    </source>
</reference>
<organism evidence="5 6">
    <name type="scientific">Rhodoferax koreensis</name>
    <dbReference type="NCBI Taxonomy" id="1842727"/>
    <lineage>
        <taxon>Bacteria</taxon>
        <taxon>Pseudomonadati</taxon>
        <taxon>Pseudomonadota</taxon>
        <taxon>Betaproteobacteria</taxon>
        <taxon>Burkholderiales</taxon>
        <taxon>Comamonadaceae</taxon>
        <taxon>Rhodoferax</taxon>
    </lineage>
</organism>
<protein>
    <submittedName>
        <fullName evidence="5">DNA-binding protein</fullName>
    </submittedName>
</protein>
<dbReference type="InterPro" id="IPR009061">
    <property type="entry name" value="DNA-bd_dom_put_sf"/>
</dbReference>
<dbReference type="PROSITE" id="PS50110">
    <property type="entry name" value="RESPONSE_REGULATORY"/>
    <property type="match status" value="1"/>
</dbReference>
<feature type="region of interest" description="Disordered" evidence="3">
    <location>
        <begin position="69"/>
        <end position="95"/>
    </location>
</feature>
<evidence type="ECO:0000313" key="6">
    <source>
        <dbReference type="Proteomes" id="UP000186609"/>
    </source>
</evidence>
<accession>A0A1P8JU01</accession>
<dbReference type="InterPro" id="IPR041657">
    <property type="entry name" value="HTH_17"/>
</dbReference>
<dbReference type="GO" id="GO:0003677">
    <property type="term" value="F:DNA binding"/>
    <property type="evidence" value="ECO:0007669"/>
    <property type="project" value="UniProtKB-KW"/>
</dbReference>
<dbReference type="RefSeq" id="WP_076198565.1">
    <property type="nucleotide sequence ID" value="NZ_CP019236.1"/>
</dbReference>
<proteinExistence type="predicted"/>
<dbReference type="PANTHER" id="PTHR44591:SF3">
    <property type="entry name" value="RESPONSE REGULATORY DOMAIN-CONTAINING PROTEIN"/>
    <property type="match status" value="1"/>
</dbReference>
<keyword evidence="6" id="KW-1185">Reference proteome</keyword>
<dbReference type="Proteomes" id="UP000186609">
    <property type="component" value="Chromosome"/>
</dbReference>
<feature type="modified residue" description="4-aspartylphosphate" evidence="2">
    <location>
        <position position="150"/>
    </location>
</feature>
<dbReference type="STRING" id="1842727.RD110_08595"/>
<dbReference type="NCBIfam" id="TIGR01764">
    <property type="entry name" value="excise"/>
    <property type="match status" value="1"/>
</dbReference>
<feature type="domain" description="Response regulatory" evidence="4">
    <location>
        <begin position="99"/>
        <end position="217"/>
    </location>
</feature>
<dbReference type="InterPro" id="IPR050595">
    <property type="entry name" value="Bact_response_regulator"/>
</dbReference>
<dbReference type="InterPro" id="IPR010093">
    <property type="entry name" value="SinI_DNA-bd"/>
</dbReference>
<dbReference type="GO" id="GO:0000160">
    <property type="term" value="P:phosphorelay signal transduction system"/>
    <property type="evidence" value="ECO:0007669"/>
    <property type="project" value="InterPro"/>
</dbReference>